<proteinExistence type="inferred from homology"/>
<dbReference type="CDD" id="cd06471">
    <property type="entry name" value="ACD_LpsHSP_like"/>
    <property type="match status" value="1"/>
</dbReference>
<sequence length="140" mass="16185">MLPVIFNNQLFRDLLNNDFTKDMEKVFRRNECDLMKTDIKENDSSFEIHIDLPGFKKEEINAELKDGYLTVSTSKNLENNSEDGKFILRERYSSNCSRSFYVGDAVSENDIHAAFENGILTISIPKKEPEEAPKKMINIK</sequence>
<accession>V2QLW0</accession>
<dbReference type="Proteomes" id="UP000017429">
    <property type="component" value="Chromosome"/>
</dbReference>
<dbReference type="InterPro" id="IPR031107">
    <property type="entry name" value="Small_HSP"/>
</dbReference>
<organism evidence="3 4">
    <name type="scientific">Mucispirillum schaedleri ASF457</name>
    <dbReference type="NCBI Taxonomy" id="1379858"/>
    <lineage>
        <taxon>Bacteria</taxon>
        <taxon>Pseudomonadati</taxon>
        <taxon>Deferribacterota</taxon>
        <taxon>Deferribacteres</taxon>
        <taxon>Deferribacterales</taxon>
        <taxon>Mucispirillaceae</taxon>
        <taxon>Mucispirillum</taxon>
    </lineage>
</organism>
<name>V2QLW0_9BACT</name>
<dbReference type="KEGG" id="msch:N508_000562"/>
<dbReference type="InterPro" id="IPR002068">
    <property type="entry name" value="A-crystallin/Hsp20_dom"/>
</dbReference>
<dbReference type="OrthoDB" id="9811615at2"/>
<gene>
    <name evidence="3" type="ORF">N508_000562</name>
</gene>
<reference evidence="3" key="3">
    <citation type="submission" date="2022-06" db="EMBL/GenBank/DDBJ databases">
        <title>Resources to Facilitate Use of the Altered Schaedler Flora (ASF) Mouse Model to Study Microbiome Function.</title>
        <authorList>
            <person name="Proctor A."/>
            <person name="Parvinroo S."/>
            <person name="Richie T."/>
            <person name="Jia X."/>
            <person name="Lee S.T.M."/>
            <person name="Karp P.D."/>
            <person name="Paley S."/>
            <person name="Kostic A.D."/>
            <person name="Pierre J.F."/>
            <person name="Wannemuehler M.J."/>
            <person name="Phillips G.J."/>
        </authorList>
    </citation>
    <scope>NUCLEOTIDE SEQUENCE</scope>
    <source>
        <strain evidence="3">ASF457</strain>
    </source>
</reference>
<dbReference type="PANTHER" id="PTHR11527">
    <property type="entry name" value="HEAT-SHOCK PROTEIN 20 FAMILY MEMBER"/>
    <property type="match status" value="1"/>
</dbReference>
<reference evidence="3" key="1">
    <citation type="journal article" date="2014" name="Genome Announc.">
        <title>Draft genome sequences of the altered schaedler flora, a defined bacterial community from gnotobiotic mice.</title>
        <authorList>
            <person name="Wannemuehler M.J."/>
            <person name="Overstreet A.M."/>
            <person name="Ward D.V."/>
            <person name="Phillips G.J."/>
        </authorList>
    </citation>
    <scope>NUCLEOTIDE SEQUENCE</scope>
    <source>
        <strain evidence="3">ASF457</strain>
    </source>
</reference>
<evidence type="ECO:0000313" key="3">
    <source>
        <dbReference type="EMBL" id="USF23499.1"/>
    </source>
</evidence>
<dbReference type="eggNOG" id="COG0071">
    <property type="taxonomic scope" value="Bacteria"/>
</dbReference>
<dbReference type="EMBL" id="CP097562">
    <property type="protein sequence ID" value="USF23499.1"/>
    <property type="molecule type" value="Genomic_DNA"/>
</dbReference>
<dbReference type="SUPFAM" id="SSF49764">
    <property type="entry name" value="HSP20-like chaperones"/>
    <property type="match status" value="1"/>
</dbReference>
<evidence type="ECO:0000256" key="2">
    <source>
        <dbReference type="RuleBase" id="RU003616"/>
    </source>
</evidence>
<protein>
    <submittedName>
        <fullName evidence="3">Hsp20 family chaperone</fullName>
    </submittedName>
</protein>
<dbReference type="Pfam" id="PF00011">
    <property type="entry name" value="HSP20"/>
    <property type="match status" value="1"/>
</dbReference>
<dbReference type="AlphaFoldDB" id="V2QLW0"/>
<comment type="similarity">
    <text evidence="1 2">Belongs to the small heat shock protein (HSP20) family.</text>
</comment>
<keyword evidence="4" id="KW-1185">Reference proteome</keyword>
<dbReference type="PROSITE" id="PS01031">
    <property type="entry name" value="SHSP"/>
    <property type="match status" value="1"/>
</dbReference>
<evidence type="ECO:0000256" key="1">
    <source>
        <dbReference type="PROSITE-ProRule" id="PRU00285"/>
    </source>
</evidence>
<evidence type="ECO:0000313" key="4">
    <source>
        <dbReference type="Proteomes" id="UP000017429"/>
    </source>
</evidence>
<dbReference type="InterPro" id="IPR008978">
    <property type="entry name" value="HSP20-like_chaperone"/>
</dbReference>
<dbReference type="Gene3D" id="2.60.40.790">
    <property type="match status" value="1"/>
</dbReference>
<dbReference type="RefSeq" id="WP_023274874.1">
    <property type="nucleotide sequence ID" value="NZ_CP097562.1"/>
</dbReference>
<reference evidence="3" key="2">
    <citation type="submission" date="2022-05" db="EMBL/GenBank/DDBJ databases">
        <authorList>
            <person name="Proctor A.L."/>
            <person name="Phillips G.J."/>
            <person name="Wannemuehler M.J."/>
        </authorList>
    </citation>
    <scope>NUCLEOTIDE SEQUENCE</scope>
    <source>
        <strain evidence="3">ASF457</strain>
    </source>
</reference>